<proteinExistence type="predicted"/>
<organism evidence="2 3">
    <name type="scientific">Plantactinospora endophytica</name>
    <dbReference type="NCBI Taxonomy" id="673535"/>
    <lineage>
        <taxon>Bacteria</taxon>
        <taxon>Bacillati</taxon>
        <taxon>Actinomycetota</taxon>
        <taxon>Actinomycetes</taxon>
        <taxon>Micromonosporales</taxon>
        <taxon>Micromonosporaceae</taxon>
        <taxon>Plantactinospora</taxon>
    </lineage>
</organism>
<reference evidence="2 3" key="1">
    <citation type="submission" date="2021-01" db="EMBL/GenBank/DDBJ databases">
        <title>Whole genome shotgun sequence of Plantactinospora endophytica NBRC 110450.</title>
        <authorList>
            <person name="Komaki H."/>
            <person name="Tamura T."/>
        </authorList>
    </citation>
    <scope>NUCLEOTIDE SEQUENCE [LARGE SCALE GENOMIC DNA]</scope>
    <source>
        <strain evidence="2 3">NBRC 110450</strain>
    </source>
</reference>
<sequence>MRVRTDPARRHHTDTGDHRPALARAVRNARRAPNPAPARAVRNARRAPNPAPARPAGHRSGPPNRVKTIADWKPPNPLPTESATRTGSSRAVFGV</sequence>
<feature type="compositionally biased region" description="Basic and acidic residues" evidence="1">
    <location>
        <begin position="1"/>
        <end position="20"/>
    </location>
</feature>
<name>A0ABQ4E982_9ACTN</name>
<gene>
    <name evidence="2" type="ORF">Pen02_62190</name>
</gene>
<evidence type="ECO:0000313" key="2">
    <source>
        <dbReference type="EMBL" id="GIG91283.1"/>
    </source>
</evidence>
<evidence type="ECO:0000256" key="1">
    <source>
        <dbReference type="SAM" id="MobiDB-lite"/>
    </source>
</evidence>
<dbReference type="Proteomes" id="UP000646749">
    <property type="component" value="Unassembled WGS sequence"/>
</dbReference>
<feature type="compositionally biased region" description="Low complexity" evidence="1">
    <location>
        <begin position="22"/>
        <end position="41"/>
    </location>
</feature>
<dbReference type="EMBL" id="BONW01000035">
    <property type="protein sequence ID" value="GIG91283.1"/>
    <property type="molecule type" value="Genomic_DNA"/>
</dbReference>
<keyword evidence="3" id="KW-1185">Reference proteome</keyword>
<comment type="caution">
    <text evidence="2">The sequence shown here is derived from an EMBL/GenBank/DDBJ whole genome shotgun (WGS) entry which is preliminary data.</text>
</comment>
<protein>
    <submittedName>
        <fullName evidence="2">Uncharacterized protein</fullName>
    </submittedName>
</protein>
<evidence type="ECO:0000313" key="3">
    <source>
        <dbReference type="Proteomes" id="UP000646749"/>
    </source>
</evidence>
<accession>A0ABQ4E982</accession>
<feature type="region of interest" description="Disordered" evidence="1">
    <location>
        <begin position="1"/>
        <end position="95"/>
    </location>
</feature>
<feature type="compositionally biased region" description="Polar residues" evidence="1">
    <location>
        <begin position="79"/>
        <end position="89"/>
    </location>
</feature>